<dbReference type="Pfam" id="PF02350">
    <property type="entry name" value="Epimerase_2"/>
    <property type="match status" value="1"/>
</dbReference>
<evidence type="ECO:0000256" key="1">
    <source>
        <dbReference type="ARBA" id="ARBA00023235"/>
    </source>
</evidence>
<evidence type="ECO:0000256" key="4">
    <source>
        <dbReference type="ARBA" id="ARBA00079400"/>
    </source>
</evidence>
<sequence>MNKKKIMSIFGTRPEAIKMAPVVKELEKSPEFESIVVITAQQREMLDQVLSVFKIKPDYDLDIMLPNQTLSQITSRVLEKLDPILAEERPDIILVHGDTTTSFVASLGAFYHQISIGHVEAGLRTWDKYAPYPEEMNRQMTDCLSDLYFAPTELSKKNLLASNIDEAKIIVTGNTVVDALSETTLHGFTHPVTKELKKDSKKILLTCHRRENFGEPMRNIFKAVVDMVETYEDIEVIYPVHPNPNVKKLAEEMFEKQERIHLVEPMDVIDFHNCMKESYFIMSDSGGIQEEAPSLGKPVLVLRDVTERPEGLETGILKLVGTNTQTILNAVKDLMEDTRYYKSLSTKGNPYGDGLASKRIAKALKEYGNK</sequence>
<dbReference type="NCBIfam" id="TIGR00236">
    <property type="entry name" value="wecB"/>
    <property type="match status" value="1"/>
</dbReference>
<name>A0A430B8W3_9ENTE</name>
<dbReference type="InterPro" id="IPR003331">
    <property type="entry name" value="UDP_GlcNAc_Epimerase_2_dom"/>
</dbReference>
<evidence type="ECO:0000259" key="6">
    <source>
        <dbReference type="Pfam" id="PF02350"/>
    </source>
</evidence>
<keyword evidence="1 5" id="KW-0413">Isomerase</keyword>
<evidence type="ECO:0000313" key="7">
    <source>
        <dbReference type="EMBL" id="RSU16739.1"/>
    </source>
</evidence>
<keyword evidence="8" id="KW-1185">Reference proteome</keyword>
<dbReference type="RefSeq" id="WP_126790864.1">
    <property type="nucleotide sequence ID" value="NZ_CP060720.1"/>
</dbReference>
<proteinExistence type="inferred from homology"/>
<dbReference type="PANTHER" id="PTHR43174">
    <property type="entry name" value="UDP-N-ACETYLGLUCOSAMINE 2-EPIMERASE"/>
    <property type="match status" value="1"/>
</dbReference>
<dbReference type="GO" id="GO:0008761">
    <property type="term" value="F:UDP-N-acetylglucosamine 2-epimerase activity"/>
    <property type="evidence" value="ECO:0007669"/>
    <property type="project" value="UniProtKB-EC"/>
</dbReference>
<evidence type="ECO:0000256" key="3">
    <source>
        <dbReference type="ARBA" id="ARBA00038858"/>
    </source>
</evidence>
<dbReference type="AlphaFoldDB" id="A0A430B8W3"/>
<organism evidence="7 8">
    <name type="scientific">Vagococcus carniphilus</name>
    <dbReference type="NCBI Taxonomy" id="218144"/>
    <lineage>
        <taxon>Bacteria</taxon>
        <taxon>Bacillati</taxon>
        <taxon>Bacillota</taxon>
        <taxon>Bacilli</taxon>
        <taxon>Lactobacillales</taxon>
        <taxon>Enterococcaceae</taxon>
        <taxon>Vagococcus</taxon>
    </lineage>
</organism>
<gene>
    <name evidence="7" type="ORF">CBF28_00710</name>
</gene>
<accession>A0A430B8W3</accession>
<evidence type="ECO:0000256" key="5">
    <source>
        <dbReference type="RuleBase" id="RU003513"/>
    </source>
</evidence>
<dbReference type="EMBL" id="NGKB01000001">
    <property type="protein sequence ID" value="RSU16739.1"/>
    <property type="molecule type" value="Genomic_DNA"/>
</dbReference>
<comment type="similarity">
    <text evidence="2 5">Belongs to the UDP-N-acetylglucosamine 2-epimerase family.</text>
</comment>
<dbReference type="CDD" id="cd03786">
    <property type="entry name" value="GTB_UDP-GlcNAc_2-Epimerase"/>
    <property type="match status" value="1"/>
</dbReference>
<dbReference type="Gene3D" id="3.40.50.2000">
    <property type="entry name" value="Glycogen Phosphorylase B"/>
    <property type="match status" value="2"/>
</dbReference>
<dbReference type="GeneID" id="95579907"/>
<dbReference type="OrthoDB" id="9803238at2"/>
<dbReference type="InterPro" id="IPR029767">
    <property type="entry name" value="WecB-like"/>
</dbReference>
<comment type="caution">
    <text evidence="7">The sequence shown here is derived from an EMBL/GenBank/DDBJ whole genome shotgun (WGS) entry which is preliminary data.</text>
</comment>
<dbReference type="SUPFAM" id="SSF53756">
    <property type="entry name" value="UDP-Glycosyltransferase/glycogen phosphorylase"/>
    <property type="match status" value="1"/>
</dbReference>
<dbReference type="FunFam" id="3.40.50.2000:FF:000043">
    <property type="entry name" value="UDP-N-acetylglucosamine 2-epimerase"/>
    <property type="match status" value="1"/>
</dbReference>
<dbReference type="EC" id="5.1.3.14" evidence="3"/>
<dbReference type="PANTHER" id="PTHR43174:SF2">
    <property type="entry name" value="UDP-N-ACETYLGLUCOSAMINE 2-EPIMERASE"/>
    <property type="match status" value="1"/>
</dbReference>
<evidence type="ECO:0000256" key="2">
    <source>
        <dbReference type="ARBA" id="ARBA00038209"/>
    </source>
</evidence>
<evidence type="ECO:0000313" key="8">
    <source>
        <dbReference type="Proteomes" id="UP000288028"/>
    </source>
</evidence>
<feature type="domain" description="UDP-N-acetylglucosamine 2-epimerase" evidence="6">
    <location>
        <begin position="24"/>
        <end position="365"/>
    </location>
</feature>
<protein>
    <recommendedName>
        <fullName evidence="3">UDP-N-acetylglucosamine 2-epimerase (non-hydrolyzing)</fullName>
        <ecNumber evidence="3">5.1.3.14</ecNumber>
    </recommendedName>
    <alternativeName>
        <fullName evidence="4">UDP-GlcNAc-2-epimerase</fullName>
    </alternativeName>
</protein>
<dbReference type="Proteomes" id="UP000288028">
    <property type="component" value="Unassembled WGS sequence"/>
</dbReference>
<reference evidence="7 8" key="1">
    <citation type="submission" date="2017-05" db="EMBL/GenBank/DDBJ databases">
        <title>Vagococcus spp. assemblies.</title>
        <authorList>
            <person name="Gulvik C.A."/>
        </authorList>
    </citation>
    <scope>NUCLEOTIDE SEQUENCE [LARGE SCALE GENOMIC DNA]</scope>
    <source>
        <strain evidence="7 8">SS1714</strain>
    </source>
</reference>